<dbReference type="SUPFAM" id="SSF144091">
    <property type="entry name" value="Rhomboid-like"/>
    <property type="match status" value="1"/>
</dbReference>
<feature type="transmembrane region" description="Helical" evidence="9">
    <location>
        <begin position="183"/>
        <end position="211"/>
    </location>
</feature>
<evidence type="ECO:0000256" key="4">
    <source>
        <dbReference type="ARBA" id="ARBA00022692"/>
    </source>
</evidence>
<dbReference type="Pfam" id="PF01694">
    <property type="entry name" value="Rhomboid"/>
    <property type="match status" value="1"/>
</dbReference>
<dbReference type="AlphaFoldDB" id="A0A2A2LT17"/>
<evidence type="ECO:0000256" key="8">
    <source>
        <dbReference type="SAM" id="MobiDB-lite"/>
    </source>
</evidence>
<feature type="transmembrane region" description="Helical" evidence="9">
    <location>
        <begin position="144"/>
        <end position="163"/>
    </location>
</feature>
<reference evidence="11 12" key="1">
    <citation type="journal article" date="2017" name="Curr. Biol.">
        <title>Genome architecture and evolution of a unichromosomal asexual nematode.</title>
        <authorList>
            <person name="Fradin H."/>
            <person name="Zegar C."/>
            <person name="Gutwein M."/>
            <person name="Lucas J."/>
            <person name="Kovtun M."/>
            <person name="Corcoran D."/>
            <person name="Baugh L.R."/>
            <person name="Kiontke K."/>
            <person name="Gunsalus K."/>
            <person name="Fitch D.H."/>
            <person name="Piano F."/>
        </authorList>
    </citation>
    <scope>NUCLEOTIDE SEQUENCE [LARGE SCALE GENOMIC DNA]</scope>
    <source>
        <strain evidence="11">PF1309</strain>
    </source>
</reference>
<dbReference type="InterPro" id="IPR022764">
    <property type="entry name" value="Peptidase_S54_rhomboid_dom"/>
</dbReference>
<keyword evidence="7 9" id="KW-0472">Membrane</keyword>
<feature type="region of interest" description="Disordered" evidence="8">
    <location>
        <begin position="285"/>
        <end position="318"/>
    </location>
</feature>
<feature type="domain" description="Peptidase S54 rhomboid" evidence="10">
    <location>
        <begin position="69"/>
        <end position="213"/>
    </location>
</feature>
<dbReference type="InterPro" id="IPR035952">
    <property type="entry name" value="Rhomboid-like_sf"/>
</dbReference>
<comment type="similarity">
    <text evidence="2">Belongs to the peptidase S54 family.</text>
</comment>
<sequence>MFRNRQRQQRQNLGVYLLAYQLMTAGPIPPVTLGAIALQVAIYLGFIPALDLDKTRSLCLIPYRIIQKGEWIRLLAPIVMHADDMHLYYNMASLLWKGRKLENWMGSVRFASVLAVLSLASSATAVLLSFVLDGFLQSGYSMQCAVGFSGVLFALKVLVSTYLADEDNYLFGWMPIPSKYVAWAELVLIQAITPNASFVGHLAGILAGLMYTYGPLRVLSDIVASPFLADGQNRRGPTAPRYENDDYDNVNDRPDERAFRGGAGYARRDDFKNKPRDTWAARKLAPSPKTWNSARKPEIQTNRGEVQIESDKTQGETSPDFYKTKVAFHLVGPSMSASLPLRLNEWPLNSLHPRISDTLATTERVGRDGDAAREQRRRLRERRERGARERNSQFPFAD</sequence>
<organism evidence="11 12">
    <name type="scientific">Diploscapter pachys</name>
    <dbReference type="NCBI Taxonomy" id="2018661"/>
    <lineage>
        <taxon>Eukaryota</taxon>
        <taxon>Metazoa</taxon>
        <taxon>Ecdysozoa</taxon>
        <taxon>Nematoda</taxon>
        <taxon>Chromadorea</taxon>
        <taxon>Rhabditida</taxon>
        <taxon>Rhabditina</taxon>
        <taxon>Rhabditomorpha</taxon>
        <taxon>Rhabditoidea</taxon>
        <taxon>Rhabditidae</taxon>
        <taxon>Diploscapter</taxon>
    </lineage>
</organism>
<evidence type="ECO:0000256" key="2">
    <source>
        <dbReference type="ARBA" id="ARBA00009045"/>
    </source>
</evidence>
<keyword evidence="5" id="KW-0378">Hydrolase</keyword>
<feature type="compositionally biased region" description="Basic and acidic residues" evidence="8">
    <location>
        <begin position="381"/>
        <end position="391"/>
    </location>
</feature>
<evidence type="ECO:0000256" key="7">
    <source>
        <dbReference type="ARBA" id="ARBA00023136"/>
    </source>
</evidence>
<dbReference type="FunFam" id="1.20.1540.10:FF:000008">
    <property type="entry name" value="RHOMBOID-like protein 13"/>
    <property type="match status" value="1"/>
</dbReference>
<comment type="caution">
    <text evidence="11">The sequence shown here is derived from an EMBL/GenBank/DDBJ whole genome shotgun (WGS) entry which is preliminary data.</text>
</comment>
<feature type="region of interest" description="Disordered" evidence="8">
    <location>
        <begin position="359"/>
        <end position="398"/>
    </location>
</feature>
<evidence type="ECO:0000256" key="6">
    <source>
        <dbReference type="ARBA" id="ARBA00022989"/>
    </source>
</evidence>
<feature type="region of interest" description="Disordered" evidence="8">
    <location>
        <begin position="233"/>
        <end position="261"/>
    </location>
</feature>
<gene>
    <name evidence="11" type="ORF">WR25_05723</name>
</gene>
<evidence type="ECO:0000256" key="1">
    <source>
        <dbReference type="ARBA" id="ARBA00004141"/>
    </source>
</evidence>
<evidence type="ECO:0000256" key="9">
    <source>
        <dbReference type="SAM" id="Phobius"/>
    </source>
</evidence>
<dbReference type="GO" id="GO:0004252">
    <property type="term" value="F:serine-type endopeptidase activity"/>
    <property type="evidence" value="ECO:0007669"/>
    <property type="project" value="InterPro"/>
</dbReference>
<keyword evidence="12" id="KW-1185">Reference proteome</keyword>
<accession>A0A2A2LT17</accession>
<feature type="compositionally biased region" description="Basic and acidic residues" evidence="8">
    <location>
        <begin position="364"/>
        <end position="374"/>
    </location>
</feature>
<dbReference type="PANTHER" id="PTHR43066">
    <property type="entry name" value="RHOMBOID-RELATED PROTEIN"/>
    <property type="match status" value="1"/>
</dbReference>
<proteinExistence type="inferred from homology"/>
<feature type="transmembrane region" description="Helical" evidence="9">
    <location>
        <begin position="109"/>
        <end position="132"/>
    </location>
</feature>
<comment type="subcellular location">
    <subcellularLocation>
        <location evidence="1">Membrane</location>
        <topology evidence="1">Multi-pass membrane protein</topology>
    </subcellularLocation>
</comment>
<dbReference type="GO" id="GO:0016020">
    <property type="term" value="C:membrane"/>
    <property type="evidence" value="ECO:0007669"/>
    <property type="project" value="UniProtKB-SubCell"/>
</dbReference>
<dbReference type="Proteomes" id="UP000218231">
    <property type="component" value="Unassembled WGS sequence"/>
</dbReference>
<dbReference type="EMBL" id="LIAE01006458">
    <property type="protein sequence ID" value="PAV89308.1"/>
    <property type="molecule type" value="Genomic_DNA"/>
</dbReference>
<dbReference type="STRING" id="2018661.A0A2A2LT17"/>
<dbReference type="PANTHER" id="PTHR43066:SF1">
    <property type="entry name" value="RHOMBOID PROTEIN 2"/>
    <property type="match status" value="1"/>
</dbReference>
<protein>
    <recommendedName>
        <fullName evidence="10">Peptidase S54 rhomboid domain-containing protein</fullName>
    </recommendedName>
</protein>
<feature type="transmembrane region" description="Helical" evidence="9">
    <location>
        <begin position="12"/>
        <end position="28"/>
    </location>
</feature>
<dbReference type="OrthoDB" id="10257275at2759"/>
<keyword evidence="6 9" id="KW-1133">Transmembrane helix</keyword>
<feature type="compositionally biased region" description="Basic and acidic residues" evidence="8">
    <location>
        <begin position="250"/>
        <end position="259"/>
    </location>
</feature>
<evidence type="ECO:0000256" key="5">
    <source>
        <dbReference type="ARBA" id="ARBA00022801"/>
    </source>
</evidence>
<dbReference type="Gene3D" id="1.20.1540.10">
    <property type="entry name" value="Rhomboid-like"/>
    <property type="match status" value="1"/>
</dbReference>
<evidence type="ECO:0000313" key="11">
    <source>
        <dbReference type="EMBL" id="PAV89308.1"/>
    </source>
</evidence>
<dbReference type="GO" id="GO:0006508">
    <property type="term" value="P:proteolysis"/>
    <property type="evidence" value="ECO:0007669"/>
    <property type="project" value="UniProtKB-KW"/>
</dbReference>
<evidence type="ECO:0000259" key="10">
    <source>
        <dbReference type="Pfam" id="PF01694"/>
    </source>
</evidence>
<evidence type="ECO:0000256" key="3">
    <source>
        <dbReference type="ARBA" id="ARBA00022670"/>
    </source>
</evidence>
<keyword evidence="4 9" id="KW-0812">Transmembrane</keyword>
<feature type="compositionally biased region" description="Polar residues" evidence="8">
    <location>
        <begin position="289"/>
        <end position="304"/>
    </location>
</feature>
<evidence type="ECO:0000313" key="12">
    <source>
        <dbReference type="Proteomes" id="UP000218231"/>
    </source>
</evidence>
<name>A0A2A2LT17_9BILA</name>
<keyword evidence="3" id="KW-0645">Protease</keyword>